<dbReference type="EMBL" id="KY322437">
    <property type="protein sequence ID" value="AUF82397.1"/>
    <property type="molecule type" value="Genomic_DNA"/>
</dbReference>
<sequence length="66" mass="7779">MFVHSLSQVLAPLPDTSVIIKKYEKAIVKCRVAPDLRHRIDRDYKCKRAISDLRKEIKTFHDNEKN</sequence>
<evidence type="ECO:0000313" key="2">
    <source>
        <dbReference type="Proteomes" id="UP000244773"/>
    </source>
</evidence>
<reference evidence="1" key="1">
    <citation type="journal article" date="2018" name="Virology">
        <title>A giant virus infecting green algae encodes key fermentation genes.</title>
        <authorList>
            <person name="Schvarcz C.R."/>
            <person name="Steward G.F."/>
        </authorList>
    </citation>
    <scope>NUCLEOTIDE SEQUENCE [LARGE SCALE GENOMIC DNA]</scope>
</reference>
<gene>
    <name evidence="1" type="ORF">TetV_305</name>
</gene>
<name>A0A2P0VNA8_9VIRU</name>
<proteinExistence type="predicted"/>
<accession>A0A2P0VNA8</accession>
<protein>
    <submittedName>
        <fullName evidence="1">Uncharacterized protein</fullName>
    </submittedName>
</protein>
<organism evidence="1">
    <name type="scientific">Tetraselmis virus 1</name>
    <dbReference type="NCBI Taxonomy" id="2060617"/>
    <lineage>
        <taxon>Viruses</taxon>
        <taxon>Varidnaviria</taxon>
        <taxon>Bamfordvirae</taxon>
        <taxon>Nucleocytoviricota</taxon>
        <taxon>Megaviricetes</taxon>
        <taxon>Imitervirales</taxon>
        <taxon>Allomimiviridae</taxon>
        <taxon>Oceanusvirus</taxon>
        <taxon>Oceanusvirus kaneohense</taxon>
    </lineage>
</organism>
<evidence type="ECO:0000313" key="1">
    <source>
        <dbReference type="EMBL" id="AUF82397.1"/>
    </source>
</evidence>
<keyword evidence="2" id="KW-1185">Reference proteome</keyword>
<dbReference type="Proteomes" id="UP000244773">
    <property type="component" value="Segment"/>
</dbReference>